<dbReference type="Gene3D" id="3.30.70.2220">
    <property type="entry name" value="CRISPR-Cas system, Cmr2 subunit, D1 domain, cysteine cluster"/>
    <property type="match status" value="1"/>
</dbReference>
<evidence type="ECO:0000256" key="2">
    <source>
        <dbReference type="ARBA" id="ARBA00023118"/>
    </source>
</evidence>
<keyword evidence="2" id="KW-0051">Antiviral defense</keyword>
<dbReference type="EMBL" id="MRCB01000003">
    <property type="protein sequence ID" value="OKH25519.1"/>
    <property type="molecule type" value="Genomic_DNA"/>
</dbReference>
<dbReference type="InterPro" id="IPR038242">
    <property type="entry name" value="Cmr2_N"/>
</dbReference>
<dbReference type="OrthoDB" id="9758700at2"/>
<dbReference type="Proteomes" id="UP000186868">
    <property type="component" value="Unassembled WGS sequence"/>
</dbReference>
<evidence type="ECO:0000313" key="5">
    <source>
        <dbReference type="EMBL" id="OKH25519.1"/>
    </source>
</evidence>
<dbReference type="InterPro" id="IPR013407">
    <property type="entry name" value="CRISPR-assoc_prot_Cmr2"/>
</dbReference>
<name>A0A1U7HPN2_9CYAN</name>
<proteinExistence type="predicted"/>
<evidence type="ECO:0000256" key="1">
    <source>
        <dbReference type="ARBA" id="ARBA00022741"/>
    </source>
</evidence>
<dbReference type="InterPro" id="IPR043128">
    <property type="entry name" value="Rev_trsase/Diguanyl_cyclase"/>
</dbReference>
<dbReference type="InterPro" id="IPR054767">
    <property type="entry name" value="Cas10-Cmr2_palm2"/>
</dbReference>
<dbReference type="NCBIfam" id="TIGR02577">
    <property type="entry name" value="cas_TM1794_Cmr2"/>
    <property type="match status" value="1"/>
</dbReference>
<dbReference type="GO" id="GO:0051607">
    <property type="term" value="P:defense response to virus"/>
    <property type="evidence" value="ECO:0007669"/>
    <property type="project" value="UniProtKB-KW"/>
</dbReference>
<dbReference type="GO" id="GO:0000166">
    <property type="term" value="F:nucleotide binding"/>
    <property type="evidence" value="ECO:0007669"/>
    <property type="project" value="UniProtKB-KW"/>
</dbReference>
<dbReference type="Gene3D" id="3.30.70.270">
    <property type="match status" value="1"/>
</dbReference>
<dbReference type="STRING" id="1921803.NIES593_04015"/>
<dbReference type="Pfam" id="PF22335">
    <property type="entry name" value="Cas10-Cmr2_palm2"/>
    <property type="match status" value="1"/>
</dbReference>
<accession>A0A1U7HPN2</accession>
<feature type="domain" description="Cas10/Cmr2 second palm" evidence="4">
    <location>
        <begin position="699"/>
        <end position="879"/>
    </location>
</feature>
<dbReference type="AlphaFoldDB" id="A0A1U7HPN2"/>
<evidence type="ECO:0000259" key="3">
    <source>
        <dbReference type="Pfam" id="PF12469"/>
    </source>
</evidence>
<protein>
    <submittedName>
        <fullName evidence="5">Type III-B CRISPR-associated protein Cas10/Cmr2</fullName>
    </submittedName>
</protein>
<evidence type="ECO:0000259" key="4">
    <source>
        <dbReference type="Pfam" id="PF22335"/>
    </source>
</evidence>
<dbReference type="InterPro" id="IPR024615">
    <property type="entry name" value="CRISPR-assoc_Cmr2_N"/>
</dbReference>
<sequence>MGTIAIVSKSSCKELSIVSEAYWQAKIWGLLHDPGLKALSHSQDLGREGQWEILRCMQGWQSPKDGSAVGSLNRTWLDHVGLCDLIASASDRSTIGRLAPQYSAISYQENGLQIHHLLSGKAQKLQICQWHERLQQGKRKEFLEQKELEVLNSIKDWDNPSQVHWWLWRCYPDLLAKDTPEVYLLPAETRLPDTSLWSHTSITSALAGGLAGYYRQKEDYPAKGQSFTRSRPHLVVFTFSPVQELVKASRKMRDFWAGSWLLHYLSAKVCWELAKKYGADTLLYPCLYQQPLIDHWLLEEYPEFSQWIEEPTPQQLLTAGFPNVIVMILPNNGKQGDEIKDNPIYAATQYAKQVLEKEWQELGTKSLEFLQNMNPAWKEINPHTWDDWLKSQWQTYWTALPIGNLETELTQSPRKDNEYKQWCDSQNDFTNLKENLALFETNEAEFLKAVFGLLDKETETDSKGYSRQPNLNVGSWWGSIFDRLRYNLTAVKNARTWSMPTAFGPRSTISGIGSVVHPIYDETKPDWATEGQTKKFWSERRNLGLFDGIEELNATEVVKRVLHRILPKILDIKDLSLTYPDLSSGVAGWLKQAEITGDQEAIKYYQTACQEICDRFDWVKKITENKNKNSWGIPWINKHYPKLPNPRLLNAGWLIEDENFTPQDELEKKAELAKLRDTITKHFPPGKNPTDWYVLAAGDGDSMSEWLKGSKLKEYREYIPQELQEKIDGFPDEIKQPVSEFLKVNKRMGPATHSALSRSLLDFANQLVPYLTESRYAGRLIYCGGDDILAYTNLWEWDSWLWDIRQCFKGQEDPGNEFVSQGDYWQIREQRNKVLPNRPLFTLGSAATISFGIVIAHHSIPLAIALENLWSAEEEAKEHYCLTNNEKYQKDAVQVRAIYGNGNILKATAKFDVFNCWRNLVEYAQQHKEIDWSIFERAAEIWLQHPAPQQAIRQWTKAFCERRNVFKKDSGDRDIFATKLSDLLSNLFIYNSTNEQRDREIRNWLKLAAFVKRNRQI</sequence>
<comment type="caution">
    <text evidence="5">The sequence shown here is derived from an EMBL/GenBank/DDBJ whole genome shotgun (WGS) entry which is preliminary data.</text>
</comment>
<evidence type="ECO:0000313" key="6">
    <source>
        <dbReference type="Proteomes" id="UP000186868"/>
    </source>
</evidence>
<reference evidence="5 6" key="1">
    <citation type="submission" date="2016-11" db="EMBL/GenBank/DDBJ databases">
        <title>Draft Genome Sequences of Nine Cyanobacterial Strains from Diverse Habitats.</title>
        <authorList>
            <person name="Zhu T."/>
            <person name="Hou S."/>
            <person name="Lu X."/>
            <person name="Hess W.R."/>
        </authorList>
    </citation>
    <scope>NUCLEOTIDE SEQUENCE [LARGE SCALE GENOMIC DNA]</scope>
    <source>
        <strain evidence="5 6">NIES-593</strain>
    </source>
</reference>
<feature type="domain" description="CRISPR-associated protein Cmr2 N-terminal" evidence="3">
    <location>
        <begin position="234"/>
        <end position="362"/>
    </location>
</feature>
<keyword evidence="1" id="KW-0547">Nucleotide-binding</keyword>
<keyword evidence="6" id="KW-1185">Reference proteome</keyword>
<gene>
    <name evidence="5" type="ORF">NIES593_04015</name>
</gene>
<organism evidence="5 6">
    <name type="scientific">Hydrococcus rivularis NIES-593</name>
    <dbReference type="NCBI Taxonomy" id="1921803"/>
    <lineage>
        <taxon>Bacteria</taxon>
        <taxon>Bacillati</taxon>
        <taxon>Cyanobacteriota</taxon>
        <taxon>Cyanophyceae</taxon>
        <taxon>Pleurocapsales</taxon>
        <taxon>Hydrococcaceae</taxon>
        <taxon>Hydrococcus</taxon>
    </lineage>
</organism>
<dbReference type="Pfam" id="PF12469">
    <property type="entry name" value="Cmr2_N"/>
    <property type="match status" value="1"/>
</dbReference>